<keyword evidence="2" id="KW-0732">Signal</keyword>
<dbReference type="Gene3D" id="3.30.830.10">
    <property type="entry name" value="Metalloenzyme, LuxS/M16 peptidase-like"/>
    <property type="match status" value="1"/>
</dbReference>
<dbReference type="PANTHER" id="PTHR11851:SF49">
    <property type="entry name" value="MITOCHONDRIAL-PROCESSING PEPTIDASE SUBUNIT ALPHA"/>
    <property type="match status" value="1"/>
</dbReference>
<accession>A0A081C2B0</accession>
<evidence type="ECO:0000313" key="4">
    <source>
        <dbReference type="EMBL" id="GAK58715.1"/>
    </source>
</evidence>
<dbReference type="InterPro" id="IPR050361">
    <property type="entry name" value="MPP/UQCRC_Complex"/>
</dbReference>
<dbReference type="HOGENOM" id="CLU_1197884_0_0_0"/>
<dbReference type="Proteomes" id="UP000030661">
    <property type="component" value="Unassembled WGS sequence"/>
</dbReference>
<organism evidence="4">
    <name type="scientific">Vecturithrix granuli</name>
    <dbReference type="NCBI Taxonomy" id="1499967"/>
    <lineage>
        <taxon>Bacteria</taxon>
        <taxon>Candidatus Moduliflexota</taxon>
        <taxon>Candidatus Vecturitrichia</taxon>
        <taxon>Candidatus Vecturitrichales</taxon>
        <taxon>Candidatus Vecturitrichaceae</taxon>
        <taxon>Candidatus Vecturithrix</taxon>
    </lineage>
</organism>
<dbReference type="Pfam" id="PF00675">
    <property type="entry name" value="Peptidase_M16"/>
    <property type="match status" value="1"/>
</dbReference>
<dbReference type="EMBL" id="DF820468">
    <property type="protein sequence ID" value="GAK58715.1"/>
    <property type="molecule type" value="Genomic_DNA"/>
</dbReference>
<evidence type="ECO:0000259" key="3">
    <source>
        <dbReference type="Pfam" id="PF00675"/>
    </source>
</evidence>
<dbReference type="PANTHER" id="PTHR11851">
    <property type="entry name" value="METALLOPROTEASE"/>
    <property type="match status" value="1"/>
</dbReference>
<protein>
    <submittedName>
        <fullName evidence="4">Peptidase M16 domain protein</fullName>
    </submittedName>
</protein>
<feature type="signal peptide" evidence="2">
    <location>
        <begin position="1"/>
        <end position="19"/>
    </location>
</feature>
<dbReference type="eggNOG" id="COG0612">
    <property type="taxonomic scope" value="Bacteria"/>
</dbReference>
<dbReference type="GO" id="GO:0046872">
    <property type="term" value="F:metal ion binding"/>
    <property type="evidence" value="ECO:0007669"/>
    <property type="project" value="InterPro"/>
</dbReference>
<proteinExistence type="inferred from homology"/>
<dbReference type="AlphaFoldDB" id="A0A081C2B0"/>
<feature type="domain" description="Peptidase M16 N-terminal" evidence="3">
    <location>
        <begin position="53"/>
        <end position="163"/>
    </location>
</feature>
<name>A0A081C2B0_VECG1</name>
<sequence>MKKYIFIITVVLTASFVIAPVAGSQEITSYTKQEHPFELHRFTLDNGFRVWCQPRPDSKSVVAFLVVRAGVRNENKSNNGISHYLEHILFTGTDRWNEDEIKDMIDKRGGNWNGWTGTESTMYFAELSAQDFEFAMDWLAEIVFHSTFPEDKVDKERNVVFQEKWGKYGWLINTGRRIFVSLGLGYDLWNTVERLVFPNSSLTLNYEWEDEALDRIDRATLLEYYSVIHSH</sequence>
<keyword evidence="5" id="KW-1185">Reference proteome</keyword>
<reference evidence="4" key="1">
    <citation type="journal article" date="2015" name="PeerJ">
        <title>First genomic representation of candidate bacterial phylum KSB3 points to enhanced environmental sensing as a trigger of wastewater bulking.</title>
        <authorList>
            <person name="Sekiguchi Y."/>
            <person name="Ohashi A."/>
            <person name="Parks D.H."/>
            <person name="Yamauchi T."/>
            <person name="Tyson G.W."/>
            <person name="Hugenholtz P."/>
        </authorList>
    </citation>
    <scope>NUCLEOTIDE SEQUENCE [LARGE SCALE GENOMIC DNA]</scope>
</reference>
<feature type="chain" id="PRO_5001755490" evidence="2">
    <location>
        <begin position="20"/>
        <end position="231"/>
    </location>
</feature>
<dbReference type="SUPFAM" id="SSF63411">
    <property type="entry name" value="LuxS/MPP-like metallohydrolase"/>
    <property type="match status" value="1"/>
</dbReference>
<evidence type="ECO:0000313" key="5">
    <source>
        <dbReference type="Proteomes" id="UP000030661"/>
    </source>
</evidence>
<gene>
    <name evidence="4" type="ORF">U27_05690</name>
</gene>
<comment type="similarity">
    <text evidence="1">Belongs to the peptidase M16 family.</text>
</comment>
<evidence type="ECO:0000256" key="2">
    <source>
        <dbReference type="SAM" id="SignalP"/>
    </source>
</evidence>
<dbReference type="InterPro" id="IPR011765">
    <property type="entry name" value="Pept_M16_N"/>
</dbReference>
<evidence type="ECO:0000256" key="1">
    <source>
        <dbReference type="ARBA" id="ARBA00007261"/>
    </source>
</evidence>
<dbReference type="STRING" id="1499967.U27_05690"/>
<dbReference type="InterPro" id="IPR011249">
    <property type="entry name" value="Metalloenz_LuxS/M16"/>
</dbReference>